<accession>A0ABW1XIA6</accession>
<sequence>MLLLLLSGCTEGAYDKDKPVSIEFIKENASSLEGRLVLTSGIFEIYPNLSLFQDLDARNGAGQIRLKKAIMLNVDFEYDEISSLDCYGKVVIAEGTVVKGKKMDAYYLGGTVRITNSKGEICHVFQGQ</sequence>
<dbReference type="Proteomes" id="UP001596364">
    <property type="component" value="Unassembled WGS sequence"/>
</dbReference>
<name>A0ABW1XIA6_9ALTE</name>
<comment type="caution">
    <text evidence="1">The sequence shown here is derived from an EMBL/GenBank/DDBJ whole genome shotgun (WGS) entry which is preliminary data.</text>
</comment>
<reference evidence="2" key="1">
    <citation type="journal article" date="2019" name="Int. J. Syst. Evol. Microbiol.">
        <title>The Global Catalogue of Microorganisms (GCM) 10K type strain sequencing project: providing services to taxonomists for standard genome sequencing and annotation.</title>
        <authorList>
            <consortium name="The Broad Institute Genomics Platform"/>
            <consortium name="The Broad Institute Genome Sequencing Center for Infectious Disease"/>
            <person name="Wu L."/>
            <person name="Ma J."/>
        </authorList>
    </citation>
    <scope>NUCLEOTIDE SEQUENCE [LARGE SCALE GENOMIC DNA]</scope>
    <source>
        <strain evidence="2">CGMCC 1.16031</strain>
    </source>
</reference>
<keyword evidence="2" id="KW-1185">Reference proteome</keyword>
<proteinExistence type="predicted"/>
<organism evidence="1 2">
    <name type="scientific">Pseudobowmanella zhangzhouensis</name>
    <dbReference type="NCBI Taxonomy" id="1537679"/>
    <lineage>
        <taxon>Bacteria</taxon>
        <taxon>Pseudomonadati</taxon>
        <taxon>Pseudomonadota</taxon>
        <taxon>Gammaproteobacteria</taxon>
        <taxon>Alteromonadales</taxon>
        <taxon>Alteromonadaceae</taxon>
    </lineage>
</organism>
<evidence type="ECO:0000313" key="1">
    <source>
        <dbReference type="EMBL" id="MFC6439256.1"/>
    </source>
</evidence>
<protein>
    <recommendedName>
        <fullName evidence="3">Lipoprotein</fullName>
    </recommendedName>
</protein>
<dbReference type="RefSeq" id="WP_165490696.1">
    <property type="nucleotide sequence ID" value="NZ_JBHSUS010000001.1"/>
</dbReference>
<dbReference type="EMBL" id="JBHSUS010000001">
    <property type="protein sequence ID" value="MFC6439256.1"/>
    <property type="molecule type" value="Genomic_DNA"/>
</dbReference>
<gene>
    <name evidence="1" type="ORF">ACFP85_03730</name>
</gene>
<evidence type="ECO:0000313" key="2">
    <source>
        <dbReference type="Proteomes" id="UP001596364"/>
    </source>
</evidence>
<evidence type="ECO:0008006" key="3">
    <source>
        <dbReference type="Google" id="ProtNLM"/>
    </source>
</evidence>